<reference evidence="7" key="2">
    <citation type="submission" date="2024-04" db="EMBL/GenBank/DDBJ databases">
        <authorList>
            <person name="Chen Y."/>
            <person name="Shah S."/>
            <person name="Dougan E. K."/>
            <person name="Thang M."/>
            <person name="Chan C."/>
        </authorList>
    </citation>
    <scope>NUCLEOTIDE SEQUENCE [LARGE SCALE GENOMIC DNA]</scope>
</reference>
<sequence>MVGGTSASSPIVAGLVALINGERLDAALPPLGFLNPLLYSTYQRWPEIVQDVR</sequence>
<evidence type="ECO:0000256" key="5">
    <source>
        <dbReference type="ARBA" id="ARBA00023619"/>
    </source>
</evidence>
<dbReference type="EC" id="3.4.21.62" evidence="5"/>
<proteinExistence type="predicted"/>
<keyword evidence="3" id="KW-0720">Serine protease</keyword>
<evidence type="ECO:0000256" key="3">
    <source>
        <dbReference type="ARBA" id="ARBA00022825"/>
    </source>
</evidence>
<gene>
    <name evidence="6" type="ORF">C1SCF055_LOCUS16929</name>
</gene>
<evidence type="ECO:0000313" key="6">
    <source>
        <dbReference type="EMBL" id="CAI3989899.1"/>
    </source>
</evidence>
<dbReference type="Gene3D" id="3.40.50.200">
    <property type="entry name" value="Peptidase S8/S53 domain"/>
    <property type="match status" value="1"/>
</dbReference>
<keyword evidence="1" id="KW-0645">Protease</keyword>
<dbReference type="InterPro" id="IPR036852">
    <property type="entry name" value="Peptidase_S8/S53_dom_sf"/>
</dbReference>
<evidence type="ECO:0000256" key="2">
    <source>
        <dbReference type="ARBA" id="ARBA00022801"/>
    </source>
</evidence>
<evidence type="ECO:0000256" key="4">
    <source>
        <dbReference type="ARBA" id="ARBA00023529"/>
    </source>
</evidence>
<evidence type="ECO:0000256" key="1">
    <source>
        <dbReference type="ARBA" id="ARBA00022670"/>
    </source>
</evidence>
<evidence type="ECO:0000313" key="8">
    <source>
        <dbReference type="EMBL" id="CAL4777211.1"/>
    </source>
</evidence>
<dbReference type="SUPFAM" id="SSF52743">
    <property type="entry name" value="Subtilisin-like"/>
    <property type="match status" value="1"/>
</dbReference>
<protein>
    <recommendedName>
        <fullName evidence="5">subtilisin</fullName>
        <ecNumber evidence="5">3.4.21.62</ecNumber>
    </recommendedName>
</protein>
<keyword evidence="2" id="KW-0378">Hydrolase</keyword>
<comment type="caution">
    <text evidence="6">The sequence shown here is derived from an EMBL/GenBank/DDBJ whole genome shotgun (WGS) entry which is preliminary data.</text>
</comment>
<accession>A0A9P1FUB5</accession>
<dbReference type="Proteomes" id="UP001152797">
    <property type="component" value="Unassembled WGS sequence"/>
</dbReference>
<dbReference type="PANTHER" id="PTHR14218">
    <property type="entry name" value="PROTEASE S8 TRIPEPTIDYL PEPTIDASE I CLN2"/>
    <property type="match status" value="1"/>
</dbReference>
<evidence type="ECO:0000313" key="9">
    <source>
        <dbReference type="Proteomes" id="UP001152797"/>
    </source>
</evidence>
<reference evidence="6" key="1">
    <citation type="submission" date="2022-10" db="EMBL/GenBank/DDBJ databases">
        <authorList>
            <person name="Chen Y."/>
            <person name="Dougan E. K."/>
            <person name="Chan C."/>
            <person name="Rhodes N."/>
            <person name="Thang M."/>
        </authorList>
    </citation>
    <scope>NUCLEOTIDE SEQUENCE</scope>
</reference>
<comment type="catalytic activity">
    <reaction evidence="4">
        <text>Hydrolysis of proteins with broad specificity for peptide bonds, and a preference for a large uncharged residue in P1. Hydrolyzes peptide amides.</text>
        <dbReference type="EC" id="3.4.21.62"/>
    </reaction>
</comment>
<name>A0A9P1FUB5_9DINO</name>
<dbReference type="EMBL" id="CAMXCT030001416">
    <property type="protein sequence ID" value="CAL4777211.1"/>
    <property type="molecule type" value="Genomic_DNA"/>
</dbReference>
<dbReference type="GO" id="GO:0004177">
    <property type="term" value="F:aminopeptidase activity"/>
    <property type="evidence" value="ECO:0007669"/>
    <property type="project" value="UniProtKB-KW"/>
</dbReference>
<dbReference type="InterPro" id="IPR050819">
    <property type="entry name" value="Tripeptidyl-peptidase_I"/>
</dbReference>
<dbReference type="OrthoDB" id="409122at2759"/>
<dbReference type="GO" id="GO:0006508">
    <property type="term" value="P:proteolysis"/>
    <property type="evidence" value="ECO:0007669"/>
    <property type="project" value="UniProtKB-KW"/>
</dbReference>
<dbReference type="InterPro" id="IPR023828">
    <property type="entry name" value="Peptidase_S8_Ser-AS"/>
</dbReference>
<organism evidence="6">
    <name type="scientific">Cladocopium goreaui</name>
    <dbReference type="NCBI Taxonomy" id="2562237"/>
    <lineage>
        <taxon>Eukaryota</taxon>
        <taxon>Sar</taxon>
        <taxon>Alveolata</taxon>
        <taxon>Dinophyceae</taxon>
        <taxon>Suessiales</taxon>
        <taxon>Symbiodiniaceae</taxon>
        <taxon>Cladocopium</taxon>
    </lineage>
</organism>
<dbReference type="GO" id="GO:0008240">
    <property type="term" value="F:tripeptidyl-peptidase activity"/>
    <property type="evidence" value="ECO:0007669"/>
    <property type="project" value="TreeGrafter"/>
</dbReference>
<dbReference type="PANTHER" id="PTHR14218:SF15">
    <property type="entry name" value="TRIPEPTIDYL-PEPTIDASE 1"/>
    <property type="match status" value="1"/>
</dbReference>
<keyword evidence="8" id="KW-0031">Aminopeptidase</keyword>
<dbReference type="GO" id="GO:0004252">
    <property type="term" value="F:serine-type endopeptidase activity"/>
    <property type="evidence" value="ECO:0007669"/>
    <property type="project" value="UniProtKB-EC"/>
</dbReference>
<evidence type="ECO:0000313" key="7">
    <source>
        <dbReference type="EMBL" id="CAL1143274.1"/>
    </source>
</evidence>
<keyword evidence="9" id="KW-1185">Reference proteome</keyword>
<dbReference type="AlphaFoldDB" id="A0A9P1FUB5"/>
<feature type="non-terminal residue" evidence="6">
    <location>
        <position position="53"/>
    </location>
</feature>
<dbReference type="EMBL" id="CAMXCT010001416">
    <property type="protein sequence ID" value="CAI3989899.1"/>
    <property type="molecule type" value="Genomic_DNA"/>
</dbReference>
<dbReference type="PROSITE" id="PS00138">
    <property type="entry name" value="SUBTILASE_SER"/>
    <property type="match status" value="1"/>
</dbReference>
<dbReference type="EMBL" id="CAMXCT020001416">
    <property type="protein sequence ID" value="CAL1143274.1"/>
    <property type="molecule type" value="Genomic_DNA"/>
</dbReference>